<dbReference type="EMBL" id="NBSK02000003">
    <property type="protein sequence ID" value="KAJ0216365.1"/>
    <property type="molecule type" value="Genomic_DNA"/>
</dbReference>
<protein>
    <recommendedName>
        <fullName evidence="3">HAT C-terminal dimerisation domain-containing protein</fullName>
    </recommendedName>
</protein>
<evidence type="ECO:0000313" key="1">
    <source>
        <dbReference type="EMBL" id="KAJ0216365.1"/>
    </source>
</evidence>
<dbReference type="AlphaFoldDB" id="A0A9R1W122"/>
<name>A0A9R1W122_LACSA</name>
<organism evidence="1 2">
    <name type="scientific">Lactuca sativa</name>
    <name type="common">Garden lettuce</name>
    <dbReference type="NCBI Taxonomy" id="4236"/>
    <lineage>
        <taxon>Eukaryota</taxon>
        <taxon>Viridiplantae</taxon>
        <taxon>Streptophyta</taxon>
        <taxon>Embryophyta</taxon>
        <taxon>Tracheophyta</taxon>
        <taxon>Spermatophyta</taxon>
        <taxon>Magnoliopsida</taxon>
        <taxon>eudicotyledons</taxon>
        <taxon>Gunneridae</taxon>
        <taxon>Pentapetalae</taxon>
        <taxon>asterids</taxon>
        <taxon>campanulids</taxon>
        <taxon>Asterales</taxon>
        <taxon>Asteraceae</taxon>
        <taxon>Cichorioideae</taxon>
        <taxon>Cichorieae</taxon>
        <taxon>Lactucinae</taxon>
        <taxon>Lactuca</taxon>
    </lineage>
</organism>
<dbReference type="Proteomes" id="UP000235145">
    <property type="component" value="Unassembled WGS sequence"/>
</dbReference>
<evidence type="ECO:0008006" key="3">
    <source>
        <dbReference type="Google" id="ProtNLM"/>
    </source>
</evidence>
<reference evidence="1 2" key="1">
    <citation type="journal article" date="2017" name="Nat. Commun.">
        <title>Genome assembly with in vitro proximity ligation data and whole-genome triplication in lettuce.</title>
        <authorList>
            <person name="Reyes-Chin-Wo S."/>
            <person name="Wang Z."/>
            <person name="Yang X."/>
            <person name="Kozik A."/>
            <person name="Arikit S."/>
            <person name="Song C."/>
            <person name="Xia L."/>
            <person name="Froenicke L."/>
            <person name="Lavelle D.O."/>
            <person name="Truco M.J."/>
            <person name="Xia R."/>
            <person name="Zhu S."/>
            <person name="Xu C."/>
            <person name="Xu H."/>
            <person name="Xu X."/>
            <person name="Cox K."/>
            <person name="Korf I."/>
            <person name="Meyers B.C."/>
            <person name="Michelmore R.W."/>
        </authorList>
    </citation>
    <scope>NUCLEOTIDE SEQUENCE [LARGE SCALE GENOMIC DNA]</scope>
    <source>
        <strain evidence="2">cv. Salinas</strain>
        <tissue evidence="1">Seedlings</tissue>
    </source>
</reference>
<accession>A0A9R1W122</accession>
<keyword evidence="2" id="KW-1185">Reference proteome</keyword>
<proteinExistence type="predicted"/>
<comment type="caution">
    <text evidence="1">The sequence shown here is derived from an EMBL/GenBank/DDBJ whole genome shotgun (WGS) entry which is preliminary data.</text>
</comment>
<gene>
    <name evidence="1" type="ORF">LSAT_V11C300154560</name>
</gene>
<sequence>MSSQLNTIKILIFYFGGNKTHLVTLLYPIWQKIFWDCKISIVALEATFSTSGRIDPYQTNLLVNIIDALFCTQYWVKKSRKPMMDNIIEILKDDEVAKALE</sequence>
<evidence type="ECO:0000313" key="2">
    <source>
        <dbReference type="Proteomes" id="UP000235145"/>
    </source>
</evidence>